<feature type="binding site" evidence="13">
    <location>
        <position position="153"/>
    </location>
    <ligand>
        <name>Mg(2+)</name>
        <dbReference type="ChEBI" id="CHEBI:18420"/>
    </ligand>
</feature>
<protein>
    <recommendedName>
        <fullName evidence="12">Undecaprenyl-phosphate alpha-N-acetylglucosaminyl 1-phosphate transferase</fullName>
        <ecNumber evidence="12">2.7.8.33</ecNumber>
    </recommendedName>
    <alternativeName>
        <fullName evidence="12">UDP-GlcNAc:undecaprenyl-phosphate GlcNAc-1-phosphate transferase</fullName>
    </alternativeName>
    <alternativeName>
        <fullName evidence="12">Undecaprenyl-phosphate GlcNAc-1-phosphate transferase</fullName>
    </alternativeName>
</protein>
<feature type="transmembrane region" description="Helical" evidence="12">
    <location>
        <begin position="318"/>
        <end position="337"/>
    </location>
</feature>
<keyword evidence="10 12" id="KW-0472">Membrane</keyword>
<evidence type="ECO:0000256" key="12">
    <source>
        <dbReference type="HAMAP-Rule" id="MF_02030"/>
    </source>
</evidence>
<dbReference type="GO" id="GO:0044038">
    <property type="term" value="P:cell wall macromolecule biosynthetic process"/>
    <property type="evidence" value="ECO:0007669"/>
    <property type="project" value="TreeGrafter"/>
</dbReference>
<keyword evidence="6 12" id="KW-0812">Transmembrane</keyword>
<sequence length="360" mass="40364">MHTLNLLIDVFWVFMFSLIFIFIARKVAKRFGLVDEPNHRKKHQGEIPLVGGIAVFFGIGLAFMITPEYIPHKWLYLICAGVLVFVGVLDDRFDISVKIRATIQAIVALVMIYFAGLTLDNLGYAFGPWHVTLGPLSYLMTLFAVWGAVNAFNMVDGIDGLLGGLSCVSFAALGILLYQNGNMALAFWCFAVIAAILPYLFLNLGLLGKRYKVFMGDAGSTLIGFTILWLLLMSTQGEQPSIQPVTALWIIAIPLMDMIAIMYRRLRKGMSPFSPDRQHIHHLIMRSGFTSSQAFILITVSAAILAAVGMIGERSNFIPEWVMLALFLLIFAIYGYCIKRAWKVARFVKRVKRRIQRIAK</sequence>
<dbReference type="InterPro" id="IPR012750">
    <property type="entry name" value="ECA_WecA-rel"/>
</dbReference>
<feature type="binding site" evidence="13">
    <location>
        <position position="217"/>
    </location>
    <ligand>
        <name>Mg(2+)</name>
        <dbReference type="ChEBI" id="CHEBI:18420"/>
    </ligand>
</feature>
<dbReference type="HAMAP" id="MF_02030">
    <property type="entry name" value="WecA_Gammaproteo"/>
    <property type="match status" value="1"/>
</dbReference>
<evidence type="ECO:0000256" key="7">
    <source>
        <dbReference type="ARBA" id="ARBA00022842"/>
    </source>
</evidence>
<keyword evidence="3 12" id="KW-0997">Cell inner membrane</keyword>
<dbReference type="GO" id="GO:0009246">
    <property type="term" value="P:enterobacterial common antigen biosynthetic process"/>
    <property type="evidence" value="ECO:0007669"/>
    <property type="project" value="UniProtKB-UniRule"/>
</dbReference>
<keyword evidence="7 12" id="KW-0460">Magnesium</keyword>
<dbReference type="Pfam" id="PF00953">
    <property type="entry name" value="Glycos_transf_4"/>
    <property type="match status" value="1"/>
</dbReference>
<gene>
    <name evidence="12 14" type="primary">wecA</name>
    <name evidence="14" type="ORF">ARTV_2086</name>
</gene>
<evidence type="ECO:0000256" key="9">
    <source>
        <dbReference type="ARBA" id="ARBA00022989"/>
    </source>
</evidence>
<keyword evidence="13" id="KW-0479">Metal-binding</keyword>
<comment type="similarity">
    <text evidence="12">Belongs to the glycosyltransferase 4 family. WecA subfamily.</text>
</comment>
<feature type="transmembrane region" description="Helical" evidence="12">
    <location>
        <begin position="6"/>
        <end position="24"/>
    </location>
</feature>
<keyword evidence="11 12" id="KW-0464">Manganese</keyword>
<comment type="cofactor">
    <cofactor evidence="12 13">
        <name>Mg(2+)</name>
        <dbReference type="ChEBI" id="CHEBI:18420"/>
    </cofactor>
</comment>
<dbReference type="GO" id="GO:0000287">
    <property type="term" value="F:magnesium ion binding"/>
    <property type="evidence" value="ECO:0007669"/>
    <property type="project" value="InterPro"/>
</dbReference>
<feature type="transmembrane region" description="Helical" evidence="12">
    <location>
        <begin position="294"/>
        <end position="312"/>
    </location>
</feature>
<keyword evidence="8 12" id="KW-0448">Lipopolysaccharide biosynthesis</keyword>
<dbReference type="AlphaFoldDB" id="A0A3B0LZQ9"/>
<comment type="cofactor">
    <cofactor evidence="12">
        <name>Mn(2+)</name>
        <dbReference type="ChEBI" id="CHEBI:29035"/>
    </cofactor>
</comment>
<evidence type="ECO:0000256" key="10">
    <source>
        <dbReference type="ARBA" id="ARBA00023136"/>
    </source>
</evidence>
<comment type="pathway">
    <text evidence="12">Bacterial outer membrane biogenesis; enterobacterial common antigen biosynthesis.</text>
</comment>
<dbReference type="NCBIfam" id="TIGR02380">
    <property type="entry name" value="ECA_wecA"/>
    <property type="match status" value="1"/>
</dbReference>
<evidence type="ECO:0000256" key="3">
    <source>
        <dbReference type="ARBA" id="ARBA00022519"/>
    </source>
</evidence>
<comment type="pathway">
    <text evidence="12">Bacterial outer membrane biogenesis; LPS O-antigen biosynthesis.</text>
</comment>
<feature type="transmembrane region" description="Helical" evidence="12">
    <location>
        <begin position="185"/>
        <end position="206"/>
    </location>
</feature>
<dbReference type="EC" id="2.7.8.33" evidence="12"/>
<dbReference type="PANTHER" id="PTHR22926">
    <property type="entry name" value="PHOSPHO-N-ACETYLMURAMOYL-PENTAPEPTIDE-TRANSFERASE"/>
    <property type="match status" value="1"/>
</dbReference>
<evidence type="ECO:0000256" key="11">
    <source>
        <dbReference type="ARBA" id="ARBA00023211"/>
    </source>
</evidence>
<dbReference type="GO" id="GO:0016757">
    <property type="term" value="F:glycosyltransferase activity"/>
    <property type="evidence" value="ECO:0007669"/>
    <property type="project" value="UniProtKB-KW"/>
</dbReference>
<dbReference type="EMBL" id="UFQR01000008">
    <property type="protein sequence ID" value="SSW95915.1"/>
    <property type="molecule type" value="Genomic_DNA"/>
</dbReference>
<accession>A0A3B0LZQ9</accession>
<feature type="transmembrane region" description="Helical" evidence="12">
    <location>
        <begin position="161"/>
        <end position="179"/>
    </location>
</feature>
<evidence type="ECO:0000256" key="1">
    <source>
        <dbReference type="ARBA" id="ARBA00004651"/>
    </source>
</evidence>
<proteinExistence type="inferred from homology"/>
<comment type="subcellular location">
    <subcellularLocation>
        <location evidence="12">Cell inner membrane</location>
        <topology evidence="12">Multi-pass membrane protein</topology>
    </subcellularLocation>
    <subcellularLocation>
        <location evidence="1">Cell membrane</location>
        <topology evidence="1">Multi-pass membrane protein</topology>
    </subcellularLocation>
</comment>
<evidence type="ECO:0000256" key="13">
    <source>
        <dbReference type="PIRSR" id="PIRSR600715-1"/>
    </source>
</evidence>
<evidence type="ECO:0000256" key="6">
    <source>
        <dbReference type="ARBA" id="ARBA00022692"/>
    </source>
</evidence>
<name>A0A3B0LZQ9_9GAMM</name>
<evidence type="ECO:0000256" key="5">
    <source>
        <dbReference type="ARBA" id="ARBA00022679"/>
    </source>
</evidence>
<dbReference type="InterPro" id="IPR000715">
    <property type="entry name" value="Glycosyl_transferase_4"/>
</dbReference>
<evidence type="ECO:0000256" key="2">
    <source>
        <dbReference type="ARBA" id="ARBA00022475"/>
    </source>
</evidence>
<dbReference type="GO" id="GO:0009243">
    <property type="term" value="P:O antigen biosynthetic process"/>
    <property type="evidence" value="ECO:0007669"/>
    <property type="project" value="UniProtKB-UniRule"/>
</dbReference>
<feature type="transmembrane region" description="Helical" evidence="12">
    <location>
        <begin position="45"/>
        <end position="65"/>
    </location>
</feature>
<dbReference type="GO" id="GO:0036380">
    <property type="term" value="F:UDP-N-acetylglucosamine-undecaprenyl-phosphate N-acetylglucosaminephosphotransferase activity"/>
    <property type="evidence" value="ECO:0007669"/>
    <property type="project" value="UniProtKB-UniRule"/>
</dbReference>
<feature type="transmembrane region" description="Helical" evidence="12">
    <location>
        <begin position="71"/>
        <end position="89"/>
    </location>
</feature>
<feature type="transmembrane region" description="Helical" evidence="12">
    <location>
        <begin position="131"/>
        <end position="149"/>
    </location>
</feature>
<dbReference type="UniPathway" id="UPA00566"/>
<evidence type="ECO:0000256" key="8">
    <source>
        <dbReference type="ARBA" id="ARBA00022985"/>
    </source>
</evidence>
<dbReference type="GO" id="GO:0071555">
    <property type="term" value="P:cell wall organization"/>
    <property type="evidence" value="ECO:0007669"/>
    <property type="project" value="TreeGrafter"/>
</dbReference>
<dbReference type="PANTHER" id="PTHR22926:SF3">
    <property type="entry name" value="UNDECAPRENYL-PHOSPHATE ALPHA-N-ACETYLGLUCOSAMINYL 1-PHOSPHATE TRANSFERASE"/>
    <property type="match status" value="1"/>
</dbReference>
<dbReference type="GO" id="GO:0005886">
    <property type="term" value="C:plasma membrane"/>
    <property type="evidence" value="ECO:0007669"/>
    <property type="project" value="UniProtKB-SubCell"/>
</dbReference>
<evidence type="ECO:0000313" key="14">
    <source>
        <dbReference type="EMBL" id="SSW95915.1"/>
    </source>
</evidence>
<comment type="function">
    <text evidence="12">Catalyzes the transfer of the GlcNAc-1-phosphate moiety from UDP-GlcNAc onto the carrier lipid undecaprenyl phosphate (C55-P), yielding GlcNAc-pyrophosphoryl-undecaprenyl (GlcNAc-PP-C55).</text>
</comment>
<comment type="catalytic activity">
    <reaction evidence="12">
        <text>di-trans,octa-cis-undecaprenyl phosphate + UDP-N-acetyl-alpha-D-glucosamine = N-acetyl-alpha-D-glucosaminyl-di-trans,octa-cis-undecaprenyl diphosphate + UMP</text>
        <dbReference type="Rhea" id="RHEA:28090"/>
        <dbReference type="ChEBI" id="CHEBI:57705"/>
        <dbReference type="ChEBI" id="CHEBI:57865"/>
        <dbReference type="ChEBI" id="CHEBI:60392"/>
        <dbReference type="ChEBI" id="CHEBI:62959"/>
        <dbReference type="EC" id="2.7.8.33"/>
    </reaction>
</comment>
<dbReference type="GO" id="GO:0009276">
    <property type="term" value="C:Gram-negative-bacterium-type cell wall"/>
    <property type="evidence" value="ECO:0007669"/>
    <property type="project" value="InterPro"/>
</dbReference>
<feature type="transmembrane region" description="Helical" evidence="12">
    <location>
        <begin position="101"/>
        <end position="119"/>
    </location>
</feature>
<evidence type="ECO:0000256" key="4">
    <source>
        <dbReference type="ARBA" id="ARBA00022676"/>
    </source>
</evidence>
<keyword evidence="2 12" id="KW-1003">Cell membrane</keyword>
<keyword evidence="5 12" id="KW-0808">Transferase</keyword>
<dbReference type="CDD" id="cd06853">
    <property type="entry name" value="GT_WecA_like"/>
    <property type="match status" value="1"/>
</dbReference>
<dbReference type="GO" id="GO:0030145">
    <property type="term" value="F:manganese ion binding"/>
    <property type="evidence" value="ECO:0007669"/>
    <property type="project" value="InterPro"/>
</dbReference>
<feature type="transmembrane region" description="Helical" evidence="12">
    <location>
        <begin position="244"/>
        <end position="263"/>
    </location>
</feature>
<organism evidence="14">
    <name type="scientific">Arsenophonus endosymbiont of Trialeurodes vaporariorum</name>
    <dbReference type="NCBI Taxonomy" id="235567"/>
    <lineage>
        <taxon>Bacteria</taxon>
        <taxon>Pseudomonadati</taxon>
        <taxon>Pseudomonadota</taxon>
        <taxon>Gammaproteobacteria</taxon>
        <taxon>Enterobacterales</taxon>
        <taxon>Morganellaceae</taxon>
        <taxon>Arsenophonus</taxon>
    </lineage>
</organism>
<feature type="transmembrane region" description="Helical" evidence="12">
    <location>
        <begin position="213"/>
        <end position="232"/>
    </location>
</feature>
<dbReference type="UniPathway" id="UPA00281"/>
<reference evidence="14" key="1">
    <citation type="submission" date="2018-04" db="EMBL/GenBank/DDBJ databases">
        <authorList>
            <person name="Go L.Y."/>
            <person name="Mitchell J.A."/>
        </authorList>
    </citation>
    <scope>NUCLEOTIDE SEQUENCE</scope>
    <source>
        <strain evidence="14">ARTV</strain>
    </source>
</reference>
<keyword evidence="9 12" id="KW-1133">Transmembrane helix</keyword>
<keyword evidence="4 12" id="KW-0328">Glycosyltransferase</keyword>